<dbReference type="Gramene" id="AET5Gv20849500.1">
    <property type="protein sequence ID" value="AET5Gv20849500.1"/>
    <property type="gene ID" value="AET5Gv20849500"/>
</dbReference>
<evidence type="ECO:0000313" key="2">
    <source>
        <dbReference type="EnsemblPlants" id="AET5Gv20849500.1"/>
    </source>
</evidence>
<proteinExistence type="predicted"/>
<sequence>TPRSGVEEEDPTSTVTDVSPASTGSESPSSNSKDTRAADGDQHGVAAADVCVLSTPTRSIFRTPSAIIRSYAPVATSARAPFPLSGDPGVRSQLTEAPQISSPSAPRCEETRTPTPVPLTGNASQAQVGASSSGRWGQVPRCTICRLSVAGRVMTCCEALLCVGCAASTSCGCPRRLAGFGGPVPLLPRYVIPDDHIVEFPVLLPRARWELFHTRRSTGGGSIFYSYFSMEDAFHRRQAGVLYQIHEYVVVGRRWTQFICRFVEVQGLGLLLRFAIPPMTPMDIEFLLEVLDRYRQLHDE</sequence>
<feature type="compositionally biased region" description="Low complexity" evidence="1">
    <location>
        <begin position="19"/>
        <end position="32"/>
    </location>
</feature>
<reference evidence="2" key="5">
    <citation type="journal article" date="2021" name="G3 (Bethesda)">
        <title>Aegilops tauschii genome assembly Aet v5.0 features greater sequence contiguity and improved annotation.</title>
        <authorList>
            <person name="Wang L."/>
            <person name="Zhu T."/>
            <person name="Rodriguez J.C."/>
            <person name="Deal K.R."/>
            <person name="Dubcovsky J."/>
            <person name="McGuire P.E."/>
            <person name="Lux T."/>
            <person name="Spannagl M."/>
            <person name="Mayer K.F.X."/>
            <person name="Baldrich P."/>
            <person name="Meyers B.C."/>
            <person name="Huo N."/>
            <person name="Gu Y.Q."/>
            <person name="Zhou H."/>
            <person name="Devos K.M."/>
            <person name="Bennetzen J.L."/>
            <person name="Unver T."/>
            <person name="Budak H."/>
            <person name="Gulick P.J."/>
            <person name="Galiba G."/>
            <person name="Kalapos B."/>
            <person name="Nelson D.R."/>
            <person name="Li P."/>
            <person name="You F.M."/>
            <person name="Luo M.C."/>
            <person name="Dvorak J."/>
        </authorList>
    </citation>
    <scope>NUCLEOTIDE SEQUENCE [LARGE SCALE GENOMIC DNA]</scope>
    <source>
        <strain evidence="2">cv. AL8/78</strain>
    </source>
</reference>
<dbReference type="AlphaFoldDB" id="A0A453LN57"/>
<evidence type="ECO:0000313" key="3">
    <source>
        <dbReference type="Proteomes" id="UP000015105"/>
    </source>
</evidence>
<feature type="compositionally biased region" description="Low complexity" evidence="1">
    <location>
        <begin position="123"/>
        <end position="132"/>
    </location>
</feature>
<feature type="region of interest" description="Disordered" evidence="1">
    <location>
        <begin position="79"/>
        <end position="132"/>
    </location>
</feature>
<evidence type="ECO:0000256" key="1">
    <source>
        <dbReference type="SAM" id="MobiDB-lite"/>
    </source>
</evidence>
<dbReference type="Proteomes" id="UP000015105">
    <property type="component" value="Chromosome 5D"/>
</dbReference>
<organism evidence="2 3">
    <name type="scientific">Aegilops tauschii subsp. strangulata</name>
    <name type="common">Goatgrass</name>
    <dbReference type="NCBI Taxonomy" id="200361"/>
    <lineage>
        <taxon>Eukaryota</taxon>
        <taxon>Viridiplantae</taxon>
        <taxon>Streptophyta</taxon>
        <taxon>Embryophyta</taxon>
        <taxon>Tracheophyta</taxon>
        <taxon>Spermatophyta</taxon>
        <taxon>Magnoliopsida</taxon>
        <taxon>Liliopsida</taxon>
        <taxon>Poales</taxon>
        <taxon>Poaceae</taxon>
        <taxon>BOP clade</taxon>
        <taxon>Pooideae</taxon>
        <taxon>Triticodae</taxon>
        <taxon>Triticeae</taxon>
        <taxon>Triticinae</taxon>
        <taxon>Aegilops</taxon>
    </lineage>
</organism>
<reference evidence="2" key="4">
    <citation type="submission" date="2019-03" db="UniProtKB">
        <authorList>
            <consortium name="EnsemblPlants"/>
        </authorList>
    </citation>
    <scope>IDENTIFICATION</scope>
</reference>
<reference evidence="2" key="3">
    <citation type="journal article" date="2017" name="Nature">
        <title>Genome sequence of the progenitor of the wheat D genome Aegilops tauschii.</title>
        <authorList>
            <person name="Luo M.C."/>
            <person name="Gu Y.Q."/>
            <person name="Puiu D."/>
            <person name="Wang H."/>
            <person name="Twardziok S.O."/>
            <person name="Deal K.R."/>
            <person name="Huo N."/>
            <person name="Zhu T."/>
            <person name="Wang L."/>
            <person name="Wang Y."/>
            <person name="McGuire P.E."/>
            <person name="Liu S."/>
            <person name="Long H."/>
            <person name="Ramasamy R.K."/>
            <person name="Rodriguez J.C."/>
            <person name="Van S.L."/>
            <person name="Yuan L."/>
            <person name="Wang Z."/>
            <person name="Xia Z."/>
            <person name="Xiao L."/>
            <person name="Anderson O.D."/>
            <person name="Ouyang S."/>
            <person name="Liang Y."/>
            <person name="Zimin A.V."/>
            <person name="Pertea G."/>
            <person name="Qi P."/>
            <person name="Bennetzen J.L."/>
            <person name="Dai X."/>
            <person name="Dawson M.W."/>
            <person name="Muller H.G."/>
            <person name="Kugler K."/>
            <person name="Rivarola-Duarte L."/>
            <person name="Spannagl M."/>
            <person name="Mayer K.F.X."/>
            <person name="Lu F.H."/>
            <person name="Bevan M.W."/>
            <person name="Leroy P."/>
            <person name="Li P."/>
            <person name="You F.M."/>
            <person name="Sun Q."/>
            <person name="Liu Z."/>
            <person name="Lyons E."/>
            <person name="Wicker T."/>
            <person name="Salzberg S.L."/>
            <person name="Devos K.M."/>
            <person name="Dvorak J."/>
        </authorList>
    </citation>
    <scope>NUCLEOTIDE SEQUENCE [LARGE SCALE GENOMIC DNA]</scope>
    <source>
        <strain evidence="2">cv. AL8/78</strain>
    </source>
</reference>
<accession>A0A453LN57</accession>
<feature type="compositionally biased region" description="Polar residues" evidence="1">
    <location>
        <begin position="92"/>
        <end position="104"/>
    </location>
</feature>
<keyword evidence="3" id="KW-1185">Reference proteome</keyword>
<reference evidence="3" key="2">
    <citation type="journal article" date="2017" name="Nat. Plants">
        <title>The Aegilops tauschii genome reveals multiple impacts of transposons.</title>
        <authorList>
            <person name="Zhao G."/>
            <person name="Zou C."/>
            <person name="Li K."/>
            <person name="Wang K."/>
            <person name="Li T."/>
            <person name="Gao L."/>
            <person name="Zhang X."/>
            <person name="Wang H."/>
            <person name="Yang Z."/>
            <person name="Liu X."/>
            <person name="Jiang W."/>
            <person name="Mao L."/>
            <person name="Kong X."/>
            <person name="Jiao Y."/>
            <person name="Jia J."/>
        </authorList>
    </citation>
    <scope>NUCLEOTIDE SEQUENCE [LARGE SCALE GENOMIC DNA]</scope>
    <source>
        <strain evidence="3">cv. AL8/78</strain>
    </source>
</reference>
<feature type="region of interest" description="Disordered" evidence="1">
    <location>
        <begin position="1"/>
        <end position="42"/>
    </location>
</feature>
<name>A0A453LN57_AEGTS</name>
<protein>
    <submittedName>
        <fullName evidence="2">Uncharacterized protein</fullName>
    </submittedName>
</protein>
<feature type="compositionally biased region" description="Basic and acidic residues" evidence="1">
    <location>
        <begin position="33"/>
        <end position="42"/>
    </location>
</feature>
<dbReference type="EnsemblPlants" id="AET5Gv20849500.1">
    <property type="protein sequence ID" value="AET5Gv20849500.1"/>
    <property type="gene ID" value="AET5Gv20849500"/>
</dbReference>
<reference evidence="3" key="1">
    <citation type="journal article" date="2014" name="Science">
        <title>Ancient hybridizations among the ancestral genomes of bread wheat.</title>
        <authorList>
            <consortium name="International Wheat Genome Sequencing Consortium,"/>
            <person name="Marcussen T."/>
            <person name="Sandve S.R."/>
            <person name="Heier L."/>
            <person name="Spannagl M."/>
            <person name="Pfeifer M."/>
            <person name="Jakobsen K.S."/>
            <person name="Wulff B.B."/>
            <person name="Steuernagel B."/>
            <person name="Mayer K.F."/>
            <person name="Olsen O.A."/>
        </authorList>
    </citation>
    <scope>NUCLEOTIDE SEQUENCE [LARGE SCALE GENOMIC DNA]</scope>
    <source>
        <strain evidence="3">cv. AL8/78</strain>
    </source>
</reference>